<protein>
    <recommendedName>
        <fullName evidence="5">DUF1292 domain-containing protein</fullName>
    </recommendedName>
</protein>
<keyword evidence="4" id="KW-1185">Reference proteome</keyword>
<evidence type="ECO:0000313" key="3">
    <source>
        <dbReference type="Proteomes" id="UP000182413"/>
    </source>
</evidence>
<evidence type="ECO:0000313" key="1">
    <source>
        <dbReference type="EMBL" id="MDX5993778.1"/>
    </source>
</evidence>
<name>A0A1G7HDH7_9GAMM</name>
<dbReference type="EMBL" id="FNAE01000005">
    <property type="protein sequence ID" value="SDE98373.1"/>
    <property type="molecule type" value="Genomic_DNA"/>
</dbReference>
<proteinExistence type="predicted"/>
<organism evidence="2 3">
    <name type="scientific">Ectopseudomonas alcaliphila</name>
    <dbReference type="NCBI Taxonomy" id="101564"/>
    <lineage>
        <taxon>Bacteria</taxon>
        <taxon>Pseudomonadati</taxon>
        <taxon>Pseudomonadota</taxon>
        <taxon>Gammaproteobacteria</taxon>
        <taxon>Pseudomonadales</taxon>
        <taxon>Pseudomonadaceae</taxon>
        <taxon>Ectopseudomonas</taxon>
    </lineage>
</organism>
<dbReference type="Proteomes" id="UP001278050">
    <property type="component" value="Unassembled WGS sequence"/>
</dbReference>
<dbReference type="EMBL" id="JAWXXP010000001">
    <property type="protein sequence ID" value="MDX5993778.1"/>
    <property type="molecule type" value="Genomic_DNA"/>
</dbReference>
<dbReference type="AlphaFoldDB" id="A0A1G7HDH7"/>
<evidence type="ECO:0000313" key="4">
    <source>
        <dbReference type="Proteomes" id="UP001278050"/>
    </source>
</evidence>
<gene>
    <name evidence="2" type="ORF">SAMN05216575_10558</name>
    <name evidence="1" type="ORF">SIM71_17040</name>
</gene>
<evidence type="ECO:0008006" key="5">
    <source>
        <dbReference type="Google" id="ProtNLM"/>
    </source>
</evidence>
<evidence type="ECO:0000313" key="2">
    <source>
        <dbReference type="EMBL" id="SDE98373.1"/>
    </source>
</evidence>
<dbReference type="RefSeq" id="WP_074679670.1">
    <property type="nucleotide sequence ID" value="NZ_CBCSET010000007.1"/>
</dbReference>
<accession>A0A1G7HDH7</accession>
<reference evidence="1 4" key="2">
    <citation type="submission" date="2023-11" db="EMBL/GenBank/DDBJ databases">
        <title>MicrobeMod: A computational toolkit for identifying prokaryotic methylation and restriction-modification with nanopore sequencing.</title>
        <authorList>
            <person name="Crits-Christoph A."/>
            <person name="Kang S.C."/>
            <person name="Lee H."/>
            <person name="Ostrov N."/>
        </authorList>
    </citation>
    <scope>NUCLEOTIDE SEQUENCE [LARGE SCALE GENOMIC DNA]</scope>
    <source>
        <strain evidence="1 4">ATCC BAA-571</strain>
    </source>
</reference>
<dbReference type="Proteomes" id="UP000182413">
    <property type="component" value="Unassembled WGS sequence"/>
</dbReference>
<sequence>MSKDRFYVVDTVNGRRYVVNIDYVIAMQDYADPSDPGQRILIVADGNSEGGRMLLKLSPEEAEGVREWLYRQ</sequence>
<reference evidence="2 3" key="1">
    <citation type="submission" date="2016-10" db="EMBL/GenBank/DDBJ databases">
        <authorList>
            <person name="de Groot N.N."/>
        </authorList>
    </citation>
    <scope>NUCLEOTIDE SEQUENCE [LARGE SCALE GENOMIC DNA]</scope>
    <source>
        <strain evidence="2 3">JCM 10630</strain>
    </source>
</reference>